<reference evidence="1" key="2">
    <citation type="submission" date="2023-06" db="EMBL/GenBank/DDBJ databases">
        <authorList>
            <consortium name="Lawrence Berkeley National Laboratory"/>
            <person name="Mondo S.J."/>
            <person name="Hensen N."/>
            <person name="Bonometti L."/>
            <person name="Westerberg I."/>
            <person name="Brannstrom I.O."/>
            <person name="Guillou S."/>
            <person name="Cros-Aarteil S."/>
            <person name="Calhoun S."/>
            <person name="Haridas S."/>
            <person name="Kuo A."/>
            <person name="Pangilinan J."/>
            <person name="Riley R."/>
            <person name="Labutti K."/>
            <person name="Andreopoulos B."/>
            <person name="Lipzen A."/>
            <person name="Chen C."/>
            <person name="Yanf M."/>
            <person name="Daum C."/>
            <person name="Ng V."/>
            <person name="Clum A."/>
            <person name="Steindorff A."/>
            <person name="Ohm R."/>
            <person name="Martin F."/>
            <person name="Silar P."/>
            <person name="Natvig D."/>
            <person name="Lalanne C."/>
            <person name="Gautier V."/>
            <person name="Ament-Velasquez S.L."/>
            <person name="Kruys A."/>
            <person name="Hutchinson M.I."/>
            <person name="Powell A.J."/>
            <person name="Barry K."/>
            <person name="Miller A.N."/>
            <person name="Grigoriev I.V."/>
            <person name="Debuchy R."/>
            <person name="Gladieux P."/>
            <person name="Thoren M.H."/>
            <person name="Johannesson H."/>
        </authorList>
    </citation>
    <scope>NUCLEOTIDE SEQUENCE</scope>
    <source>
        <strain evidence="1">PSN324</strain>
    </source>
</reference>
<dbReference type="AlphaFoldDB" id="A0AAV9HD51"/>
<protein>
    <submittedName>
        <fullName evidence="1">Uncharacterized protein</fullName>
    </submittedName>
</protein>
<sequence>MESSVFPHLNFVVQDLNEDMLAHGRKAAQEQKLGEDWVSFTKADFFGPQTYDSGAVAFFSKAVHAQLER</sequence>
<reference evidence="1" key="1">
    <citation type="journal article" date="2023" name="Mol. Phylogenet. Evol.">
        <title>Genome-scale phylogeny and comparative genomics of the fungal order Sordariales.</title>
        <authorList>
            <person name="Hensen N."/>
            <person name="Bonometti L."/>
            <person name="Westerberg I."/>
            <person name="Brannstrom I.O."/>
            <person name="Guillou S."/>
            <person name="Cros-Aarteil S."/>
            <person name="Calhoun S."/>
            <person name="Haridas S."/>
            <person name="Kuo A."/>
            <person name="Mondo S."/>
            <person name="Pangilinan J."/>
            <person name="Riley R."/>
            <person name="LaButti K."/>
            <person name="Andreopoulos B."/>
            <person name="Lipzen A."/>
            <person name="Chen C."/>
            <person name="Yan M."/>
            <person name="Daum C."/>
            <person name="Ng V."/>
            <person name="Clum A."/>
            <person name="Steindorff A."/>
            <person name="Ohm R.A."/>
            <person name="Martin F."/>
            <person name="Silar P."/>
            <person name="Natvig D.O."/>
            <person name="Lalanne C."/>
            <person name="Gautier V."/>
            <person name="Ament-Velasquez S.L."/>
            <person name="Kruys A."/>
            <person name="Hutchinson M.I."/>
            <person name="Powell A.J."/>
            <person name="Barry K."/>
            <person name="Miller A.N."/>
            <person name="Grigoriev I.V."/>
            <person name="Debuchy R."/>
            <person name="Gladieux P."/>
            <person name="Hiltunen Thoren M."/>
            <person name="Johannesson H."/>
        </authorList>
    </citation>
    <scope>NUCLEOTIDE SEQUENCE</scope>
    <source>
        <strain evidence="1">PSN324</strain>
    </source>
</reference>
<dbReference type="EMBL" id="MU865096">
    <property type="protein sequence ID" value="KAK4457816.1"/>
    <property type="molecule type" value="Genomic_DNA"/>
</dbReference>
<gene>
    <name evidence="1" type="ORF">QBC42DRAFT_291210</name>
</gene>
<dbReference type="Gene3D" id="3.40.50.150">
    <property type="entry name" value="Vaccinia Virus protein VP39"/>
    <property type="match status" value="1"/>
</dbReference>
<organism evidence="1 2">
    <name type="scientific">Cladorrhinum samala</name>
    <dbReference type="NCBI Taxonomy" id="585594"/>
    <lineage>
        <taxon>Eukaryota</taxon>
        <taxon>Fungi</taxon>
        <taxon>Dikarya</taxon>
        <taxon>Ascomycota</taxon>
        <taxon>Pezizomycotina</taxon>
        <taxon>Sordariomycetes</taxon>
        <taxon>Sordariomycetidae</taxon>
        <taxon>Sordariales</taxon>
        <taxon>Podosporaceae</taxon>
        <taxon>Cladorrhinum</taxon>
    </lineage>
</organism>
<name>A0AAV9HD51_9PEZI</name>
<keyword evidence="2" id="KW-1185">Reference proteome</keyword>
<dbReference type="Proteomes" id="UP001321749">
    <property type="component" value="Unassembled WGS sequence"/>
</dbReference>
<evidence type="ECO:0000313" key="1">
    <source>
        <dbReference type="EMBL" id="KAK4457816.1"/>
    </source>
</evidence>
<accession>A0AAV9HD51</accession>
<evidence type="ECO:0000313" key="2">
    <source>
        <dbReference type="Proteomes" id="UP001321749"/>
    </source>
</evidence>
<comment type="caution">
    <text evidence="1">The sequence shown here is derived from an EMBL/GenBank/DDBJ whole genome shotgun (WGS) entry which is preliminary data.</text>
</comment>
<dbReference type="InterPro" id="IPR029063">
    <property type="entry name" value="SAM-dependent_MTases_sf"/>
</dbReference>
<proteinExistence type="predicted"/>